<dbReference type="GO" id="GO:0016639">
    <property type="term" value="F:oxidoreductase activity, acting on the CH-NH2 group of donors, NAD or NADP as acceptor"/>
    <property type="evidence" value="ECO:0007669"/>
    <property type="project" value="InterPro"/>
</dbReference>
<dbReference type="STRING" id="5762.D2V8A7"/>
<dbReference type="VEuPathDB" id="AmoebaDB:NAEGRDRAFT_65087"/>
<dbReference type="Gene3D" id="3.40.50.10860">
    <property type="entry name" value="Leucine Dehydrogenase, chain A, domain 1"/>
    <property type="match status" value="1"/>
</dbReference>
<dbReference type="OMA" id="GCFIHNT"/>
<dbReference type="InterPro" id="IPR046346">
    <property type="entry name" value="Aminoacid_DH-like_N_sf"/>
</dbReference>
<dbReference type="Gene3D" id="3.40.50.720">
    <property type="entry name" value="NAD(P)-binding Rossmann-like Domain"/>
    <property type="match status" value="1"/>
</dbReference>
<evidence type="ECO:0000313" key="3">
    <source>
        <dbReference type="EMBL" id="EFC47011.1"/>
    </source>
</evidence>
<feature type="domain" description="Glutamate/phenylalanine/leucine/valine/L-tryptophan dehydrogenase C-terminal" evidence="2">
    <location>
        <begin position="231"/>
        <end position="460"/>
    </location>
</feature>
<keyword evidence="4" id="KW-1185">Reference proteome</keyword>
<dbReference type="PANTHER" id="PTHR42722">
    <property type="entry name" value="LEUCINE DEHYDROGENASE"/>
    <property type="match status" value="1"/>
</dbReference>
<dbReference type="PANTHER" id="PTHR42722:SF1">
    <property type="entry name" value="VALINE DEHYDROGENASE"/>
    <property type="match status" value="1"/>
</dbReference>
<evidence type="ECO:0000259" key="2">
    <source>
        <dbReference type="SMART" id="SM00839"/>
    </source>
</evidence>
<name>D2V8A7_NAEGR</name>
<dbReference type="InterPro" id="IPR006096">
    <property type="entry name" value="Glu/Leu/Phe/Val/Trp_DH_C"/>
</dbReference>
<reference evidence="3 4" key="1">
    <citation type="journal article" date="2010" name="Cell">
        <title>The genome of Naegleria gruberi illuminates early eukaryotic versatility.</title>
        <authorList>
            <person name="Fritz-Laylin L.K."/>
            <person name="Prochnik S.E."/>
            <person name="Ginger M.L."/>
            <person name="Dacks J.B."/>
            <person name="Carpenter M.L."/>
            <person name="Field M.C."/>
            <person name="Kuo A."/>
            <person name="Paredez A."/>
            <person name="Chapman J."/>
            <person name="Pham J."/>
            <person name="Shu S."/>
            <person name="Neupane R."/>
            <person name="Cipriano M."/>
            <person name="Mancuso J."/>
            <person name="Tu H."/>
            <person name="Salamov A."/>
            <person name="Lindquist E."/>
            <person name="Shapiro H."/>
            <person name="Lucas S."/>
            <person name="Grigoriev I.V."/>
            <person name="Cande W.Z."/>
            <person name="Fulton C."/>
            <person name="Rokhsar D.S."/>
            <person name="Dawson S.C."/>
        </authorList>
    </citation>
    <scope>NUCLEOTIDE SEQUENCE [LARGE SCALE GENOMIC DNA]</scope>
    <source>
        <strain evidence="3 4">NEG-M</strain>
    </source>
</reference>
<evidence type="ECO:0000313" key="4">
    <source>
        <dbReference type="Proteomes" id="UP000006671"/>
    </source>
</evidence>
<dbReference type="RefSeq" id="XP_002679755.1">
    <property type="nucleotide sequence ID" value="XM_002679709.1"/>
</dbReference>
<dbReference type="eggNOG" id="ENOG502SBQJ">
    <property type="taxonomic scope" value="Eukaryota"/>
</dbReference>
<dbReference type="SMART" id="SM00839">
    <property type="entry name" value="ELFV_dehydrog"/>
    <property type="match status" value="1"/>
</dbReference>
<sequence>MYKHQLYLIKKSTTTLHHNKTLGTLSNQVRNVSNFTTPQLVKHLKRHHQHRGSIVFNYDQIVSGEPKYKLSHSSMEPLLEYILSKNGADGHVNHQALFLEISPVSQSLFGCFIHNTNRGLAQGNVDLWHYPNASEFVSDGLKQSEYAARKMALTNQFWGGGKGIIQTNPDLDYSNYEVRRTVMNEFGSFVSSLRGVFYAQEGFGIQPNDMAHIFEKTRFTTSIPKKFGGNGNISPSFSSKIVINTMESALSHVNLGNLSGKIVAIQGFNKETEGIISSLLREKHSLKVILTETDPLKIKTVKGLFAEEVNDQRLDVRLVFEDQDSILNLDVDILYPSSGTIFNSSNIPLVNAKIICGVSQSQFEDASNERQLRENGVILIPSLLTKTSNFSAVNEIYGIIPNNDPEITKMFSKDYEYSIYNTVKKVIELSEQNKISTQNAAFELADKKINEPHPFIPLRGSQIIHSLVSDEWHLQLQ</sequence>
<organism evidence="4">
    <name type="scientific">Naegleria gruberi</name>
    <name type="common">Amoeba</name>
    <dbReference type="NCBI Taxonomy" id="5762"/>
    <lineage>
        <taxon>Eukaryota</taxon>
        <taxon>Discoba</taxon>
        <taxon>Heterolobosea</taxon>
        <taxon>Tetramitia</taxon>
        <taxon>Eutetramitia</taxon>
        <taxon>Vahlkampfiidae</taxon>
        <taxon>Naegleria</taxon>
    </lineage>
</organism>
<dbReference type="OrthoDB" id="10254827at2759"/>
<comment type="similarity">
    <text evidence="1">Belongs to the Glu/Leu/Phe/Val dehydrogenases family.</text>
</comment>
<dbReference type="KEGG" id="ngr:NAEGRDRAFT_65087"/>
<protein>
    <submittedName>
        <fullName evidence="3">Predicted protein</fullName>
    </submittedName>
</protein>
<dbReference type="Proteomes" id="UP000006671">
    <property type="component" value="Unassembled WGS sequence"/>
</dbReference>
<evidence type="ECO:0000256" key="1">
    <source>
        <dbReference type="ARBA" id="ARBA00006382"/>
    </source>
</evidence>
<dbReference type="AlphaFoldDB" id="D2V8A7"/>
<dbReference type="EMBL" id="GG738856">
    <property type="protein sequence ID" value="EFC47011.1"/>
    <property type="molecule type" value="Genomic_DNA"/>
</dbReference>
<dbReference type="SUPFAM" id="SSF51735">
    <property type="entry name" value="NAD(P)-binding Rossmann-fold domains"/>
    <property type="match status" value="1"/>
</dbReference>
<dbReference type="InterPro" id="IPR016211">
    <property type="entry name" value="Glu/Phe/Leu/Val/Trp_DH_bac/arc"/>
</dbReference>
<dbReference type="InterPro" id="IPR036291">
    <property type="entry name" value="NAD(P)-bd_dom_sf"/>
</dbReference>
<dbReference type="GeneID" id="8861356"/>
<accession>D2V8A7</accession>
<dbReference type="SUPFAM" id="SSF53223">
    <property type="entry name" value="Aminoacid dehydrogenase-like, N-terminal domain"/>
    <property type="match status" value="1"/>
</dbReference>
<gene>
    <name evidence="3" type="ORF">NAEGRDRAFT_65087</name>
</gene>
<dbReference type="GO" id="GO:0006520">
    <property type="term" value="P:amino acid metabolic process"/>
    <property type="evidence" value="ECO:0007669"/>
    <property type="project" value="InterPro"/>
</dbReference>
<proteinExistence type="inferred from homology"/>
<dbReference type="InParanoid" id="D2V8A7"/>